<evidence type="ECO:0000256" key="7">
    <source>
        <dbReference type="PIRSR" id="PIRSR016020-2"/>
    </source>
</evidence>
<comment type="similarity">
    <text evidence="2 5">Belongs to the glucose-6-phosphate 1-epimerase family.</text>
</comment>
<dbReference type="EMBL" id="BLZA01000023">
    <property type="protein sequence ID" value="GHJ87853.1"/>
    <property type="molecule type" value="Genomic_DNA"/>
</dbReference>
<evidence type="ECO:0000256" key="5">
    <source>
        <dbReference type="PIRNR" id="PIRNR016020"/>
    </source>
</evidence>
<reference evidence="8" key="1">
    <citation type="submission" date="2020-07" db="EMBL/GenBank/DDBJ databases">
        <title>Draft Genome Sequence of a Deep-Sea Yeast, Naganishia (Cryptococcus) liquefaciens strain N6.</title>
        <authorList>
            <person name="Han Y.W."/>
            <person name="Kajitani R."/>
            <person name="Morimoto H."/>
            <person name="Parhat M."/>
            <person name="Tsubouchi H."/>
            <person name="Bakenova O."/>
            <person name="Ogata M."/>
            <person name="Argunhan B."/>
            <person name="Aoki R."/>
            <person name="Kajiwara S."/>
            <person name="Itoh T."/>
            <person name="Iwasaki H."/>
        </authorList>
    </citation>
    <scope>NUCLEOTIDE SEQUENCE</scope>
    <source>
        <strain evidence="8">N6</strain>
    </source>
</reference>
<comment type="catalytic activity">
    <reaction evidence="1">
        <text>alpha-D-glucose 6-phosphate = beta-D-glucose 6-phosphate</text>
        <dbReference type="Rhea" id="RHEA:16249"/>
        <dbReference type="ChEBI" id="CHEBI:58225"/>
        <dbReference type="ChEBI" id="CHEBI:58247"/>
        <dbReference type="EC" id="5.1.3.15"/>
    </reaction>
</comment>
<dbReference type="InterPro" id="IPR014718">
    <property type="entry name" value="GH-type_carb-bd"/>
</dbReference>
<evidence type="ECO:0000313" key="8">
    <source>
        <dbReference type="EMBL" id="GHJ87853.1"/>
    </source>
</evidence>
<name>A0A8H3TVI2_9TREE</name>
<dbReference type="SUPFAM" id="SSF74650">
    <property type="entry name" value="Galactose mutarotase-like"/>
    <property type="match status" value="1"/>
</dbReference>
<feature type="active site" evidence="6">
    <location>
        <position position="305"/>
    </location>
</feature>
<dbReference type="Gene3D" id="2.70.98.10">
    <property type="match status" value="1"/>
</dbReference>
<keyword evidence="9" id="KW-1185">Reference proteome</keyword>
<sequence>MPVNKTAKTVQISLPTGESAEIYYYGATVTSWIAGGKERLFVSEKAALDGSKPIRGGIPICWPIFGPPPKEADESLKYHAKLSQHGFARNHNWTLDHIVMDRDSGVSVRFGLDPNPEIAALFPHPFHLTYVVTLTRHELSTDIHVVNPDPKKSLTGAIAAAADTVVSALPESVTGTAQKTPQSVDEAAAAELKFQALFHTYLRVEDASKVKIRGLKHGLTYLDKVGGPWTERKWDGGDLVIDKQVDRVYYDLVKDDDIVLEDGANKVTVHRVDLTDVTTWNPTAEAGAGIADMEPNGWDRYVCIEPGYVKNFKTLAPGEEWIGQQVLRIE</sequence>
<dbReference type="InterPro" id="IPR011013">
    <property type="entry name" value="Gal_mutarotase_sf_dom"/>
</dbReference>
<keyword evidence="4 5" id="KW-0413">Isomerase</keyword>
<dbReference type="Pfam" id="PF01263">
    <property type="entry name" value="Aldose_epim"/>
    <property type="match status" value="2"/>
</dbReference>
<dbReference type="GO" id="GO:0005737">
    <property type="term" value="C:cytoplasm"/>
    <property type="evidence" value="ECO:0007669"/>
    <property type="project" value="TreeGrafter"/>
</dbReference>
<dbReference type="InterPro" id="IPR008183">
    <property type="entry name" value="Aldose_1/G6P_1-epimerase"/>
</dbReference>
<protein>
    <recommendedName>
        <fullName evidence="3 5">Glucose-6-phosphate 1-epimerase</fullName>
        <ecNumber evidence="3 5">5.1.3.15</ecNumber>
    </recommendedName>
</protein>
<gene>
    <name evidence="8" type="ORF">NliqN6_4255</name>
</gene>
<feature type="binding site" evidence="7">
    <location>
        <position position="55"/>
    </location>
    <ligand>
        <name>substrate</name>
    </ligand>
</feature>
<evidence type="ECO:0000313" key="9">
    <source>
        <dbReference type="Proteomes" id="UP000620104"/>
    </source>
</evidence>
<dbReference type="CDD" id="cd09020">
    <property type="entry name" value="D-hex-6-P-epi_like"/>
    <property type="match status" value="1"/>
</dbReference>
<dbReference type="PIRSF" id="PIRSF016020">
    <property type="entry name" value="PHexose_mutarotase"/>
    <property type="match status" value="1"/>
</dbReference>
<feature type="binding site" evidence="7">
    <location>
        <position position="89"/>
    </location>
    <ligand>
        <name>substrate</name>
    </ligand>
</feature>
<dbReference type="AlphaFoldDB" id="A0A8H3TVI2"/>
<comment type="caution">
    <text evidence="8">The sequence shown here is derived from an EMBL/GenBank/DDBJ whole genome shotgun (WGS) entry which is preliminary data.</text>
</comment>
<dbReference type="PANTHER" id="PTHR11122:SF13">
    <property type="entry name" value="GLUCOSE-6-PHOSPHATE 1-EPIMERASE"/>
    <property type="match status" value="1"/>
</dbReference>
<accession>A0A8H3TVI2</accession>
<dbReference type="PANTHER" id="PTHR11122">
    <property type="entry name" value="APOSPORY-ASSOCIATED PROTEIN C-RELATED"/>
    <property type="match status" value="1"/>
</dbReference>
<evidence type="ECO:0000256" key="4">
    <source>
        <dbReference type="ARBA" id="ARBA00023235"/>
    </source>
</evidence>
<dbReference type="GO" id="GO:0030246">
    <property type="term" value="F:carbohydrate binding"/>
    <property type="evidence" value="ECO:0007669"/>
    <property type="project" value="UniProtKB-UniRule"/>
</dbReference>
<dbReference type="InterPro" id="IPR025532">
    <property type="entry name" value="G6P_1-epimerase"/>
</dbReference>
<feature type="binding site" evidence="7">
    <location>
        <position position="84"/>
    </location>
    <ligand>
        <name>substrate</name>
    </ligand>
</feature>
<dbReference type="GO" id="GO:0005975">
    <property type="term" value="P:carbohydrate metabolic process"/>
    <property type="evidence" value="ECO:0007669"/>
    <property type="project" value="InterPro"/>
</dbReference>
<dbReference type="Proteomes" id="UP000620104">
    <property type="component" value="Unassembled WGS sequence"/>
</dbReference>
<dbReference type="OrthoDB" id="1659429at2759"/>
<proteinExistence type="inferred from homology"/>
<dbReference type="EC" id="5.1.3.15" evidence="3 5"/>
<evidence type="ECO:0000256" key="2">
    <source>
        <dbReference type="ARBA" id="ARBA00005866"/>
    </source>
</evidence>
<evidence type="ECO:0000256" key="1">
    <source>
        <dbReference type="ARBA" id="ARBA00001096"/>
    </source>
</evidence>
<dbReference type="GO" id="GO:0047938">
    <property type="term" value="F:glucose-6-phosphate 1-epimerase activity"/>
    <property type="evidence" value="ECO:0007669"/>
    <property type="project" value="UniProtKB-UniRule"/>
</dbReference>
<feature type="active site" evidence="6">
    <location>
        <position position="199"/>
    </location>
</feature>
<comment type="function">
    <text evidence="5">Catalyzes the interconversion between the alpha and beta anomers from at least three hexose 6-phosphate sugars (Glc6P, Gal6P, and Man6P).</text>
</comment>
<organism evidence="8 9">
    <name type="scientific">Naganishia liquefaciens</name>
    <dbReference type="NCBI Taxonomy" id="104408"/>
    <lineage>
        <taxon>Eukaryota</taxon>
        <taxon>Fungi</taxon>
        <taxon>Dikarya</taxon>
        <taxon>Basidiomycota</taxon>
        <taxon>Agaricomycotina</taxon>
        <taxon>Tremellomycetes</taxon>
        <taxon>Filobasidiales</taxon>
        <taxon>Filobasidiaceae</taxon>
        <taxon>Naganishia</taxon>
    </lineage>
</organism>
<evidence type="ECO:0000256" key="3">
    <source>
        <dbReference type="ARBA" id="ARBA00012083"/>
    </source>
</evidence>
<evidence type="ECO:0000256" key="6">
    <source>
        <dbReference type="PIRSR" id="PIRSR016020-1"/>
    </source>
</evidence>